<dbReference type="SMART" id="SM00733">
    <property type="entry name" value="Mterf"/>
    <property type="match status" value="6"/>
</dbReference>
<name>A0A835RXD2_VANPL</name>
<keyword evidence="2" id="KW-0806">Transcription termination</keyword>
<dbReference type="AlphaFoldDB" id="A0A835RXD2"/>
<accession>A0A835RXD2</accession>
<dbReference type="OrthoDB" id="71227at2759"/>
<protein>
    <submittedName>
        <fullName evidence="4">Uncharacterized protein</fullName>
    </submittedName>
</protein>
<evidence type="ECO:0000313" key="4">
    <source>
        <dbReference type="EMBL" id="KAG0496306.1"/>
    </source>
</evidence>
<dbReference type="GO" id="GO:0003676">
    <property type="term" value="F:nucleic acid binding"/>
    <property type="evidence" value="ECO:0007669"/>
    <property type="project" value="InterPro"/>
</dbReference>
<keyword evidence="3" id="KW-0809">Transit peptide</keyword>
<dbReference type="InterPro" id="IPR038538">
    <property type="entry name" value="MTERF_sf"/>
</dbReference>
<dbReference type="PANTHER" id="PTHR13068:SF78">
    <property type="entry name" value="MITOCHONDRIAL TRANSCRIPTION TERMINATION FACTOR FAMILY PROTEIN"/>
    <property type="match status" value="1"/>
</dbReference>
<comment type="caution">
    <text evidence="4">The sequence shown here is derived from an EMBL/GenBank/DDBJ whole genome shotgun (WGS) entry which is preliminary data.</text>
</comment>
<keyword evidence="2" id="KW-0805">Transcription regulation</keyword>
<evidence type="ECO:0000256" key="2">
    <source>
        <dbReference type="ARBA" id="ARBA00022472"/>
    </source>
</evidence>
<comment type="similarity">
    <text evidence="1">Belongs to the mTERF family.</text>
</comment>
<dbReference type="InterPro" id="IPR003690">
    <property type="entry name" value="MTERF"/>
</dbReference>
<evidence type="ECO:0000313" key="5">
    <source>
        <dbReference type="Proteomes" id="UP000636800"/>
    </source>
</evidence>
<keyword evidence="2" id="KW-0804">Transcription</keyword>
<dbReference type="EMBL" id="JADCNL010000001">
    <property type="protein sequence ID" value="KAG0496306.1"/>
    <property type="molecule type" value="Genomic_DNA"/>
</dbReference>
<gene>
    <name evidence="4" type="ORF">HPP92_000997</name>
</gene>
<dbReference type="Gene3D" id="1.25.70.10">
    <property type="entry name" value="Transcription termination factor 3, mitochondrial"/>
    <property type="match status" value="1"/>
</dbReference>
<dbReference type="PANTHER" id="PTHR13068">
    <property type="entry name" value="CGI-12 PROTEIN-RELATED"/>
    <property type="match status" value="1"/>
</dbReference>
<organism evidence="4 5">
    <name type="scientific">Vanilla planifolia</name>
    <name type="common">Vanilla</name>
    <dbReference type="NCBI Taxonomy" id="51239"/>
    <lineage>
        <taxon>Eukaryota</taxon>
        <taxon>Viridiplantae</taxon>
        <taxon>Streptophyta</taxon>
        <taxon>Embryophyta</taxon>
        <taxon>Tracheophyta</taxon>
        <taxon>Spermatophyta</taxon>
        <taxon>Magnoliopsida</taxon>
        <taxon>Liliopsida</taxon>
        <taxon>Asparagales</taxon>
        <taxon>Orchidaceae</taxon>
        <taxon>Vanilloideae</taxon>
        <taxon>Vanilleae</taxon>
        <taxon>Vanilla</taxon>
    </lineage>
</organism>
<sequence>MASLRFLCFAAPSSSVPSNLTNPSPTNLSPKPSYIPTKTLHQSSIDLSLPLPDLPMEAREKILTLEVMGINSGRVLTRNPDLRGASPDAIQAVLSYLLDKGIHHKDLTRIIGMCPRILTSSVANDLAPIFAFLSRDLKIPEAHFRRVVNKCPRLLICSVRDQLRPALIYLQRLGFKNASALAYHDPTLLVCSVENTLMPKLQHLMELGLTNEEAVGMVLRCPGLFTFSIENNLKPKYEYLVKEMGRRLEELKEFPQYFAFSLENRIKPRHREMVNAGVRLTLPMLLKSKDEDFKAMLALGGR</sequence>
<dbReference type="GO" id="GO:0006353">
    <property type="term" value="P:DNA-templated transcription termination"/>
    <property type="evidence" value="ECO:0007669"/>
    <property type="project" value="UniProtKB-KW"/>
</dbReference>
<evidence type="ECO:0000256" key="1">
    <source>
        <dbReference type="ARBA" id="ARBA00007692"/>
    </source>
</evidence>
<dbReference type="Proteomes" id="UP000636800">
    <property type="component" value="Chromosome 1"/>
</dbReference>
<proteinExistence type="inferred from homology"/>
<keyword evidence="5" id="KW-1185">Reference proteome</keyword>
<evidence type="ECO:0000256" key="3">
    <source>
        <dbReference type="ARBA" id="ARBA00022946"/>
    </source>
</evidence>
<reference evidence="4 5" key="1">
    <citation type="journal article" date="2020" name="Nat. Food">
        <title>A phased Vanilla planifolia genome enables genetic improvement of flavour and production.</title>
        <authorList>
            <person name="Hasing T."/>
            <person name="Tang H."/>
            <person name="Brym M."/>
            <person name="Khazi F."/>
            <person name="Huang T."/>
            <person name="Chambers A.H."/>
        </authorList>
    </citation>
    <scope>NUCLEOTIDE SEQUENCE [LARGE SCALE GENOMIC DNA]</scope>
    <source>
        <tissue evidence="4">Leaf</tissue>
    </source>
</reference>
<dbReference type="FunFam" id="1.25.70.10:FF:000010">
    <property type="entry name" value="Transcription termination factor MTEF1, chloroplastic"/>
    <property type="match status" value="1"/>
</dbReference>
<dbReference type="Pfam" id="PF02536">
    <property type="entry name" value="mTERF"/>
    <property type="match status" value="2"/>
</dbReference>